<proteinExistence type="predicted"/>
<evidence type="ECO:0000256" key="3">
    <source>
        <dbReference type="SAM" id="Phobius"/>
    </source>
</evidence>
<dbReference type="GO" id="GO:0015369">
    <property type="term" value="F:calcium:proton antiporter activity"/>
    <property type="evidence" value="ECO:0007669"/>
    <property type="project" value="TreeGrafter"/>
</dbReference>
<keyword evidence="1" id="KW-0406">Ion transport</keyword>
<evidence type="ECO:0000313" key="4">
    <source>
        <dbReference type="EMBL" id="KAF9505020.1"/>
    </source>
</evidence>
<dbReference type="GO" id="GO:0006874">
    <property type="term" value="P:intracellular calcium ion homeostasis"/>
    <property type="evidence" value="ECO:0007669"/>
    <property type="project" value="TreeGrafter"/>
</dbReference>
<keyword evidence="1" id="KW-0813">Transport</keyword>
<feature type="transmembrane region" description="Helical" evidence="3">
    <location>
        <begin position="351"/>
        <end position="371"/>
    </location>
</feature>
<dbReference type="PANTHER" id="PTHR31503:SF20">
    <property type="entry name" value="CA(2+)_H(+) EXCHANGER, PUTATIVE (EUROFUNG)-RELATED"/>
    <property type="match status" value="1"/>
</dbReference>
<evidence type="ECO:0000256" key="1">
    <source>
        <dbReference type="ARBA" id="ARBA00023065"/>
    </source>
</evidence>
<dbReference type="PANTHER" id="PTHR31503">
    <property type="entry name" value="VACUOLAR CALCIUM ION TRANSPORTER"/>
    <property type="match status" value="1"/>
</dbReference>
<evidence type="ECO:0000313" key="5">
    <source>
        <dbReference type="Proteomes" id="UP000886523"/>
    </source>
</evidence>
<dbReference type="InterPro" id="IPR004713">
    <property type="entry name" value="CaH_exchang"/>
</dbReference>
<comment type="caution">
    <text evidence="4">The sequence shown here is derived from an EMBL/GenBank/DDBJ whole genome shotgun (WGS) entry which is preliminary data.</text>
</comment>
<feature type="transmembrane region" description="Helical" evidence="3">
    <location>
        <begin position="449"/>
        <end position="469"/>
    </location>
</feature>
<dbReference type="Proteomes" id="UP000886523">
    <property type="component" value="Unassembled WGS sequence"/>
</dbReference>
<organism evidence="4 5">
    <name type="scientific">Hydnum rufescens UP504</name>
    <dbReference type="NCBI Taxonomy" id="1448309"/>
    <lineage>
        <taxon>Eukaryota</taxon>
        <taxon>Fungi</taxon>
        <taxon>Dikarya</taxon>
        <taxon>Basidiomycota</taxon>
        <taxon>Agaricomycotina</taxon>
        <taxon>Agaricomycetes</taxon>
        <taxon>Cantharellales</taxon>
        <taxon>Hydnaceae</taxon>
        <taxon>Hydnum</taxon>
    </lineage>
</organism>
<dbReference type="GO" id="GO:0000329">
    <property type="term" value="C:fungal-type vacuole membrane"/>
    <property type="evidence" value="ECO:0007669"/>
    <property type="project" value="TreeGrafter"/>
</dbReference>
<dbReference type="EMBL" id="MU129178">
    <property type="protein sequence ID" value="KAF9505020.1"/>
    <property type="molecule type" value="Genomic_DNA"/>
</dbReference>
<sequence>MEPRAVRCSEEVPLTTLTSEYGVPLEPTPTLVDSDLADETGREHPHTTSHKYWVCRALDSSDEHLLAKAEGRGSARANLVGKLEGHYYEFLAQRSPRIRAPRMDSSFLEVVRVPNIWMWKTLADFGGESFALYCGKSLGDLVVITLDNVVEVCLAIILLTRCELRLVQSTACGVILLHTLLVPGISFMLGGVNVLHQHLDPHVTELNKSVRLLLERTVGSTTQSSHLQTASYDRCAPRTVSRAEVNAPADPGVLATLNEETVGAVSAISDASRNELLKLSRGMAIILLIICEKLTFPTNTAQYSILSLPDVASRIYLYNPPGDENHLTARADVHPALKEKETRMGLEEPKMNPWVCLILFLIVVPLTAASAEWLVASLEHIRKTSRVKQEWFGLIFLPVVSFAARALVAMIYFVQKLSFLKPEPPEMLAQGPYGVSSCWRRVIDLPEALADFFEVAVVIGACFLVNNVTDDAKTNWVEGFILLSFYIMIATAAWFYDGQQSLDAMSFCETVSSVLAIHSSTAAT</sequence>
<name>A0A9P6AGQ6_9AGAM</name>
<gene>
    <name evidence="4" type="ORF">BS47DRAFT_1400801</name>
</gene>
<accession>A0A9P6AGQ6</accession>
<keyword evidence="5" id="KW-1185">Reference proteome</keyword>
<keyword evidence="3" id="KW-1133">Transmembrane helix</keyword>
<evidence type="ECO:0000256" key="2">
    <source>
        <dbReference type="SAM" id="MobiDB-lite"/>
    </source>
</evidence>
<feature type="transmembrane region" description="Helical" evidence="3">
    <location>
        <begin position="391"/>
        <end position="414"/>
    </location>
</feature>
<keyword evidence="3" id="KW-0472">Membrane</keyword>
<feature type="transmembrane region" description="Helical" evidence="3">
    <location>
        <begin position="476"/>
        <end position="496"/>
    </location>
</feature>
<dbReference type="OrthoDB" id="1699231at2759"/>
<protein>
    <recommendedName>
        <fullName evidence="6">Sodium/calcium exchanger membrane region domain-containing protein</fullName>
    </recommendedName>
</protein>
<reference evidence="4" key="1">
    <citation type="journal article" date="2020" name="Nat. Commun.">
        <title>Large-scale genome sequencing of mycorrhizal fungi provides insights into the early evolution of symbiotic traits.</title>
        <authorList>
            <person name="Miyauchi S."/>
            <person name="Kiss E."/>
            <person name="Kuo A."/>
            <person name="Drula E."/>
            <person name="Kohler A."/>
            <person name="Sanchez-Garcia M."/>
            <person name="Morin E."/>
            <person name="Andreopoulos B."/>
            <person name="Barry K.W."/>
            <person name="Bonito G."/>
            <person name="Buee M."/>
            <person name="Carver A."/>
            <person name="Chen C."/>
            <person name="Cichocki N."/>
            <person name="Clum A."/>
            <person name="Culley D."/>
            <person name="Crous P.W."/>
            <person name="Fauchery L."/>
            <person name="Girlanda M."/>
            <person name="Hayes R.D."/>
            <person name="Keri Z."/>
            <person name="LaButti K."/>
            <person name="Lipzen A."/>
            <person name="Lombard V."/>
            <person name="Magnuson J."/>
            <person name="Maillard F."/>
            <person name="Murat C."/>
            <person name="Nolan M."/>
            <person name="Ohm R.A."/>
            <person name="Pangilinan J."/>
            <person name="Pereira M.F."/>
            <person name="Perotto S."/>
            <person name="Peter M."/>
            <person name="Pfister S."/>
            <person name="Riley R."/>
            <person name="Sitrit Y."/>
            <person name="Stielow J.B."/>
            <person name="Szollosi G."/>
            <person name="Zifcakova L."/>
            <person name="Stursova M."/>
            <person name="Spatafora J.W."/>
            <person name="Tedersoo L."/>
            <person name="Vaario L.M."/>
            <person name="Yamada A."/>
            <person name="Yan M."/>
            <person name="Wang P."/>
            <person name="Xu J."/>
            <person name="Bruns T."/>
            <person name="Baldrian P."/>
            <person name="Vilgalys R."/>
            <person name="Dunand C."/>
            <person name="Henrissat B."/>
            <person name="Grigoriev I.V."/>
            <person name="Hibbett D."/>
            <person name="Nagy L.G."/>
            <person name="Martin F.M."/>
        </authorList>
    </citation>
    <scope>NUCLEOTIDE SEQUENCE</scope>
    <source>
        <strain evidence="4">UP504</strain>
    </source>
</reference>
<dbReference type="AlphaFoldDB" id="A0A9P6AGQ6"/>
<feature type="region of interest" description="Disordered" evidence="2">
    <location>
        <begin position="20"/>
        <end position="46"/>
    </location>
</feature>
<evidence type="ECO:0008006" key="6">
    <source>
        <dbReference type="Google" id="ProtNLM"/>
    </source>
</evidence>
<keyword evidence="3" id="KW-0812">Transmembrane</keyword>